<dbReference type="GO" id="GO:0008168">
    <property type="term" value="F:methyltransferase activity"/>
    <property type="evidence" value="ECO:0007669"/>
    <property type="project" value="UniProtKB-KW"/>
</dbReference>
<feature type="domain" description="Histidine-specific methyltransferase SAM-dependent" evidence="3">
    <location>
        <begin position="30"/>
        <end position="332"/>
    </location>
</feature>
<organism evidence="4 5">
    <name type="scientific">Aphanothece hegewaldii CCALA 016</name>
    <dbReference type="NCBI Taxonomy" id="2107694"/>
    <lineage>
        <taxon>Bacteria</taxon>
        <taxon>Bacillati</taxon>
        <taxon>Cyanobacteriota</taxon>
        <taxon>Cyanophyceae</taxon>
        <taxon>Oscillatoriophycideae</taxon>
        <taxon>Chroococcales</taxon>
        <taxon>Aphanothecaceae</taxon>
        <taxon>Aphanothece</taxon>
    </lineage>
</organism>
<dbReference type="InterPro" id="IPR017804">
    <property type="entry name" value="MeTrfase_EgtD-like"/>
</dbReference>
<comment type="caution">
    <text evidence="4">The sequence shown here is derived from an EMBL/GenBank/DDBJ whole genome shotgun (WGS) entry which is preliminary data.</text>
</comment>
<sequence>MSLLKDNNYLNTRLQIKYIQEFVDFSDDGSEVIKGLNQQHKTLPPRYFYDAKGSLLFEQICTLSEYYPTRTETEILQKYGVEIAQQTGKCELIELGSGSSTKTRLLLDAYKTLDYPLSYVPIDISMTILEDSAKQLLNDYSSLQIKGIVGTYEVALQSLPPSLFPARMMLFLGSTLGNLKETECDRFFSQITSALKSGDYFLLGIDLQKPIDILEAAYNDRQGITAAFNLNMLNHLNQRFQGNFDPNLFKHWAFYNTQENQIEMHLICKKSHKVRLEALDLTVTFQEGETIQTEISRKFNLSQMEQYLENQGLKPLQSWTDPQKWFGLILCQCL</sequence>
<evidence type="ECO:0000256" key="2">
    <source>
        <dbReference type="ARBA" id="ARBA00022679"/>
    </source>
</evidence>
<evidence type="ECO:0000313" key="5">
    <source>
        <dbReference type="Proteomes" id="UP000239001"/>
    </source>
</evidence>
<evidence type="ECO:0000259" key="3">
    <source>
        <dbReference type="Pfam" id="PF10017"/>
    </source>
</evidence>
<dbReference type="PIRSF" id="PIRSF018005">
    <property type="entry name" value="UCP018005"/>
    <property type="match status" value="1"/>
</dbReference>
<dbReference type="GO" id="GO:0032259">
    <property type="term" value="P:methylation"/>
    <property type="evidence" value="ECO:0007669"/>
    <property type="project" value="UniProtKB-KW"/>
</dbReference>
<reference evidence="4 5" key="1">
    <citation type="submission" date="2018-03" db="EMBL/GenBank/DDBJ databases">
        <title>The ancient ancestry and fast evolution of plastids.</title>
        <authorList>
            <person name="Moore K.R."/>
            <person name="Magnabosco C."/>
            <person name="Momper L."/>
            <person name="Gold D.A."/>
            <person name="Bosak T."/>
            <person name="Fournier G.P."/>
        </authorList>
    </citation>
    <scope>NUCLEOTIDE SEQUENCE [LARGE SCALE GENOMIC DNA]</scope>
    <source>
        <strain evidence="4 5">CCALA 016</strain>
    </source>
</reference>
<dbReference type="Proteomes" id="UP000239001">
    <property type="component" value="Unassembled WGS sequence"/>
</dbReference>
<keyword evidence="1 4" id="KW-0489">Methyltransferase</keyword>
<reference evidence="4 5" key="2">
    <citation type="submission" date="2018-03" db="EMBL/GenBank/DDBJ databases">
        <authorList>
            <person name="Keele B.F."/>
        </authorList>
    </citation>
    <scope>NUCLEOTIDE SEQUENCE [LARGE SCALE GENOMIC DNA]</scope>
    <source>
        <strain evidence="4 5">CCALA 016</strain>
    </source>
</reference>
<dbReference type="InterPro" id="IPR019257">
    <property type="entry name" value="MeTrfase_dom"/>
</dbReference>
<dbReference type="Gene3D" id="3.40.50.150">
    <property type="entry name" value="Vaccinia Virus protein VP39"/>
    <property type="match status" value="1"/>
</dbReference>
<dbReference type="InterPro" id="IPR029063">
    <property type="entry name" value="SAM-dependent_MTases_sf"/>
</dbReference>
<accession>A0A2T1LYG4</accession>
<proteinExistence type="predicted"/>
<dbReference type="RefSeq" id="WP_106456684.1">
    <property type="nucleotide sequence ID" value="NZ_PXOH01000008.1"/>
</dbReference>
<keyword evidence="5" id="KW-1185">Reference proteome</keyword>
<evidence type="ECO:0000256" key="1">
    <source>
        <dbReference type="ARBA" id="ARBA00022603"/>
    </source>
</evidence>
<dbReference type="PANTHER" id="PTHR43397:SF1">
    <property type="entry name" value="ERGOTHIONEINE BIOSYNTHESIS PROTEIN 1"/>
    <property type="match status" value="1"/>
</dbReference>
<dbReference type="OrthoDB" id="5289726at2"/>
<protein>
    <submittedName>
        <fullName evidence="4">L-histidine N(Alpha)-methyltransferase</fullName>
    </submittedName>
</protein>
<dbReference type="NCBIfam" id="TIGR03438">
    <property type="entry name" value="egtD_ergothio"/>
    <property type="match status" value="1"/>
</dbReference>
<evidence type="ECO:0000313" key="4">
    <source>
        <dbReference type="EMBL" id="PSF37442.1"/>
    </source>
</evidence>
<dbReference type="InterPro" id="IPR035094">
    <property type="entry name" value="EgtD"/>
</dbReference>
<keyword evidence="2 4" id="KW-0808">Transferase</keyword>
<gene>
    <name evidence="4" type="primary">egtD</name>
    <name evidence="4" type="ORF">C7H19_09730</name>
</gene>
<dbReference type="Pfam" id="PF10017">
    <property type="entry name" value="Methyltransf_33"/>
    <property type="match status" value="1"/>
</dbReference>
<dbReference type="SUPFAM" id="SSF53335">
    <property type="entry name" value="S-adenosyl-L-methionine-dependent methyltransferases"/>
    <property type="match status" value="1"/>
</dbReference>
<dbReference type="AlphaFoldDB" id="A0A2T1LYG4"/>
<dbReference type="PANTHER" id="PTHR43397">
    <property type="entry name" value="ERGOTHIONEINE BIOSYNTHESIS PROTEIN 1"/>
    <property type="match status" value="1"/>
</dbReference>
<dbReference type="EMBL" id="PXOH01000008">
    <property type="protein sequence ID" value="PSF37442.1"/>
    <property type="molecule type" value="Genomic_DNA"/>
</dbReference>
<name>A0A2T1LYG4_9CHRO</name>
<dbReference type="InterPro" id="IPR051128">
    <property type="entry name" value="EgtD_Methyltrsf_superfamily"/>
</dbReference>